<keyword evidence="5 9" id="KW-0010">Activator</keyword>
<dbReference type="OrthoDB" id="4139168at2759"/>
<protein>
    <recommendedName>
        <fullName evidence="3 9">Mediator of RNA polymerase II transcription subunit 16</fullName>
    </recommendedName>
    <alternativeName>
        <fullName evidence="8 9">Mediator complex subunit 16</fullName>
    </alternativeName>
</protein>
<evidence type="ECO:0000256" key="2">
    <source>
        <dbReference type="ARBA" id="ARBA00006543"/>
    </source>
</evidence>
<comment type="subcellular location">
    <subcellularLocation>
        <location evidence="1 9">Nucleus</location>
    </subcellularLocation>
</comment>
<evidence type="ECO:0000256" key="5">
    <source>
        <dbReference type="ARBA" id="ARBA00023159"/>
    </source>
</evidence>
<dbReference type="Pfam" id="PF11635">
    <property type="entry name" value="Med16_N"/>
    <property type="match status" value="1"/>
</dbReference>
<dbReference type="Pfam" id="PF20719">
    <property type="entry name" value="Med16_C"/>
    <property type="match status" value="1"/>
</dbReference>
<proteinExistence type="inferred from homology"/>
<dbReference type="EMBL" id="CABVLU010000001">
    <property type="protein sequence ID" value="VVT46443.1"/>
    <property type="molecule type" value="Genomic_DNA"/>
</dbReference>
<evidence type="ECO:0000259" key="12">
    <source>
        <dbReference type="Pfam" id="PF20719"/>
    </source>
</evidence>
<evidence type="ECO:0000313" key="14">
    <source>
        <dbReference type="Proteomes" id="UP000398389"/>
    </source>
</evidence>
<evidence type="ECO:0000256" key="4">
    <source>
        <dbReference type="ARBA" id="ARBA00023015"/>
    </source>
</evidence>
<dbReference type="AlphaFoldDB" id="A0A5E8BAU3"/>
<evidence type="ECO:0000256" key="10">
    <source>
        <dbReference type="SAM" id="MobiDB-lite"/>
    </source>
</evidence>
<evidence type="ECO:0000256" key="1">
    <source>
        <dbReference type="ARBA" id="ARBA00004123"/>
    </source>
</evidence>
<organism evidence="13 14">
    <name type="scientific">Magnusiomyces paraingens</name>
    <dbReference type="NCBI Taxonomy" id="2606893"/>
    <lineage>
        <taxon>Eukaryota</taxon>
        <taxon>Fungi</taxon>
        <taxon>Dikarya</taxon>
        <taxon>Ascomycota</taxon>
        <taxon>Saccharomycotina</taxon>
        <taxon>Dipodascomycetes</taxon>
        <taxon>Dipodascales</taxon>
        <taxon>Dipodascaceae</taxon>
        <taxon>Magnusiomyces</taxon>
    </lineage>
</organism>
<reference evidence="13 14" key="1">
    <citation type="submission" date="2019-09" db="EMBL/GenBank/DDBJ databases">
        <authorList>
            <person name="Brejova B."/>
        </authorList>
    </citation>
    <scope>NUCLEOTIDE SEQUENCE [LARGE SCALE GENOMIC DNA]</scope>
</reference>
<keyword evidence="4 9" id="KW-0805">Transcription regulation</keyword>
<gene>
    <name evidence="9" type="primary">MED16</name>
    <name evidence="13" type="ORF">SAPINGB_P001216</name>
</gene>
<evidence type="ECO:0000259" key="11">
    <source>
        <dbReference type="Pfam" id="PF11635"/>
    </source>
</evidence>
<accession>A0A5E8BAU3</accession>
<keyword evidence="14" id="KW-1185">Reference proteome</keyword>
<evidence type="ECO:0000256" key="9">
    <source>
        <dbReference type="RuleBase" id="RU364149"/>
    </source>
</evidence>
<keyword evidence="7 9" id="KW-0539">Nucleus</keyword>
<evidence type="ECO:0000313" key="13">
    <source>
        <dbReference type="EMBL" id="VVT46443.1"/>
    </source>
</evidence>
<keyword evidence="6 9" id="KW-0804">Transcription</keyword>
<dbReference type="PANTHER" id="PTHR13224:SF6">
    <property type="entry name" value="MEDIATOR OF RNA POLYMERASE II TRANSCRIPTION SUBUNIT 16"/>
    <property type="match status" value="1"/>
</dbReference>
<dbReference type="InterPro" id="IPR021665">
    <property type="entry name" value="Mediator_Med16_N"/>
</dbReference>
<feature type="compositionally biased region" description="Low complexity" evidence="10">
    <location>
        <begin position="876"/>
        <end position="888"/>
    </location>
</feature>
<name>A0A5E8BAU3_9ASCO</name>
<comment type="similarity">
    <text evidence="2 9">Belongs to the Mediator complex subunit 16 family.</text>
</comment>
<evidence type="ECO:0000256" key="8">
    <source>
        <dbReference type="ARBA" id="ARBA00032015"/>
    </source>
</evidence>
<dbReference type="InterPro" id="IPR048338">
    <property type="entry name" value="Mediator_Med16"/>
</dbReference>
<evidence type="ECO:0000256" key="6">
    <source>
        <dbReference type="ARBA" id="ARBA00023163"/>
    </source>
</evidence>
<evidence type="ECO:0000256" key="3">
    <source>
        <dbReference type="ARBA" id="ARBA00019614"/>
    </source>
</evidence>
<sequence>MGSVPYVQSHLGNQLRTGCNNRISWAPRTGSIAHVVDKSVVHITNLVCLDGESWGFSKPFKIYPTSPSGQIMDIYHLSWSSLGTDLAVADEHGILNIYMQSQTELGVMNRIFQSTSPESNAGPAEMNKIIGFKWFDQNSNNPNVSISNPPVIQTHAQTFIRSLDRSKLGASSPIADFSVYNMPIPKPLVPLNKNSCIAFTRRGTVRLFTQGVSDAKYYEFSCSADRDSMTRESVVFSHASFSSSTDGSVILAAYSLETESIYFYRIIVEWPALTAAAAAAIGLKPQLKSGSNQLSTLKIQRLLRQKLIPTLNPSLTLSHIHIMPLSPQNFQTSAEVELRAAFTNKTSTVIQKYMLVKHQPPILKNFFSLSSRSDYGGSNSTGTETTILLADDDILTYPKLVISIDSLNFDTIFSISFSDGTTDLKLRPQYLELSSTSSISASMQTIITCGFQFLELPEPITDICVSHNTCSALYLTQNNELCISYVRNPKLSLSSLPSKQSDNTLEKSLYLTLAAVTLAALHATASTIHYYADDLYVVIKFAQEDLKRISPKLADEFIHLVILESYRAINFPLDNESSKDGGQKELLQSHLCKMFTLQTVLGTSKGWKRSPMARVSWATLSARTIFIAFFMTLQRLAQISNNQQKLHQQQKTQLDVNDYEERAKYIESTVSVIRYMIDLFAFIFQELYLASLEPIEKYYEYFQNKNSIAMSLMLSRLPRAFLMFGLRFIRSIEMNAKQIADKGSKAPDSVSQRAFKQIINLVQANSPINIAHFDLILRDIDSMMEKISPRMKSRIVIEDSVFISVNPPQELLAMVSRIVERFSKIDKITMNAAWLYYYDVSWLGLCDDMDEEEENNLLLGKNENIPLASSNGSTESNGHNGSNVSGNGTVTQNINLSPPSVKDFGNFDGSKKIRSVHPHMKELRHGIEIDFIMKKEMSTAPFAFANSGGTRARCSRCGELTIWRSQRSSSVQTWEYVFMKACPCGGSWIPADY</sequence>
<feature type="domain" description="Mediator complex subunit 16 C-terminal" evidence="12">
    <location>
        <begin position="830"/>
        <end position="988"/>
    </location>
</feature>
<dbReference type="PANTHER" id="PTHR13224">
    <property type="entry name" value="THYROID HORMONE RECEPTOR-ASSOCIATED PROTEIN-RELATED"/>
    <property type="match status" value="1"/>
</dbReference>
<dbReference type="InterPro" id="IPR048339">
    <property type="entry name" value="Mediator_Med16_C"/>
</dbReference>
<feature type="region of interest" description="Disordered" evidence="10">
    <location>
        <begin position="868"/>
        <end position="892"/>
    </location>
</feature>
<feature type="domain" description="Mediator complex subunit Med16 N-terminal" evidence="11">
    <location>
        <begin position="126"/>
        <end position="433"/>
    </location>
</feature>
<comment type="subunit">
    <text evidence="9">Component of the Mediator complex.</text>
</comment>
<dbReference type="Proteomes" id="UP000398389">
    <property type="component" value="Unassembled WGS sequence"/>
</dbReference>
<dbReference type="GO" id="GO:0045893">
    <property type="term" value="P:positive regulation of DNA-templated transcription"/>
    <property type="evidence" value="ECO:0007669"/>
    <property type="project" value="TreeGrafter"/>
</dbReference>
<dbReference type="GO" id="GO:0016592">
    <property type="term" value="C:mediator complex"/>
    <property type="evidence" value="ECO:0007669"/>
    <property type="project" value="InterPro"/>
</dbReference>
<comment type="function">
    <text evidence="9">Component of the Mediator complex, a coactivator involved in the regulated transcription of nearly all RNA polymerase II-dependent genes. Mediator functions as a bridge to convey information from gene-specific regulatory proteins to the basal RNA polymerase II transcription machinery. Mediator is recruited to promoters by direct interactions with regulatory proteins and serves as a scaffold for the assembly of a functional preinitiation complex with RNA polymerase II and the general transcription factors.</text>
</comment>
<evidence type="ECO:0000256" key="7">
    <source>
        <dbReference type="ARBA" id="ARBA00023242"/>
    </source>
</evidence>